<dbReference type="OrthoDB" id="425354at2759"/>
<dbReference type="eggNOG" id="ENOG502S22D">
    <property type="taxonomic scope" value="Eukaryota"/>
</dbReference>
<accession>A1CIK7</accession>
<dbReference type="EMBL" id="DS027054">
    <property type="protein sequence ID" value="EAW10712.1"/>
    <property type="molecule type" value="Genomic_DNA"/>
</dbReference>
<dbReference type="AlphaFoldDB" id="A1CIK7"/>
<dbReference type="Proteomes" id="UP000006701">
    <property type="component" value="Unassembled WGS sequence"/>
</dbReference>
<organism evidence="1 2">
    <name type="scientific">Aspergillus clavatus (strain ATCC 1007 / CBS 513.65 / DSM 816 / NCTC 3887 / NRRL 1 / QM 1276 / 107)</name>
    <dbReference type="NCBI Taxonomy" id="344612"/>
    <lineage>
        <taxon>Eukaryota</taxon>
        <taxon>Fungi</taxon>
        <taxon>Dikarya</taxon>
        <taxon>Ascomycota</taxon>
        <taxon>Pezizomycotina</taxon>
        <taxon>Eurotiomycetes</taxon>
        <taxon>Eurotiomycetidae</taxon>
        <taxon>Eurotiales</taxon>
        <taxon>Aspergillaceae</taxon>
        <taxon>Aspergillus</taxon>
        <taxon>Aspergillus subgen. Fumigati</taxon>
    </lineage>
</organism>
<dbReference type="KEGG" id="act:ACLA_051840"/>
<sequence length="223" mass="24884">MAAPAEVTIKNLSGEWMMEKSISDPTDPVLSLQGVGWVTRKAIGLASVTLKVTSYADAQDAKVLHVDIDQIVTGGLKGTSEKRQTDWTDREHTDHIFGRLQGRSRLLRGSKGDDSKVRPDVEVYTKIDDAKVKQFLRGEILADGSASEGFLVDNVGEEYGEGEGLWLQSWVVNQDSGYGWTAEQIWGFETINGKRYHTRRVVVAKDGKYQMARLVYDFVKKSE</sequence>
<protein>
    <recommendedName>
        <fullName evidence="3">LCCL domain protein</fullName>
    </recommendedName>
</protein>
<dbReference type="GeneID" id="4703679"/>
<dbReference type="PANTHER" id="PTHR38115:SF1">
    <property type="entry name" value="LIPOCALIN-LIKE DOMAIN-CONTAINING PROTEIN"/>
    <property type="match status" value="1"/>
</dbReference>
<dbReference type="PANTHER" id="PTHR38115">
    <property type="entry name" value="LIPOCALIN-LIKE DOMAIN-CONTAINING PROTEIN"/>
    <property type="match status" value="1"/>
</dbReference>
<evidence type="ECO:0000313" key="2">
    <source>
        <dbReference type="Proteomes" id="UP000006701"/>
    </source>
</evidence>
<gene>
    <name evidence="1" type="ORF">ACLA_051840</name>
</gene>
<dbReference type="RefSeq" id="XP_001272138.1">
    <property type="nucleotide sequence ID" value="XM_001272137.1"/>
</dbReference>
<keyword evidence="2" id="KW-1185">Reference proteome</keyword>
<name>A1CIK7_ASPCL</name>
<evidence type="ECO:0008006" key="3">
    <source>
        <dbReference type="Google" id="ProtNLM"/>
    </source>
</evidence>
<evidence type="ECO:0000313" key="1">
    <source>
        <dbReference type="EMBL" id="EAW10712.1"/>
    </source>
</evidence>
<dbReference type="VEuPathDB" id="FungiDB:ACLA_051840"/>
<dbReference type="InterPro" id="IPR053037">
    <property type="entry name" value="Pericyclase_pydY-like"/>
</dbReference>
<reference evidence="1 2" key="1">
    <citation type="journal article" date="2008" name="PLoS Genet.">
        <title>Genomic islands in the pathogenic filamentous fungus Aspergillus fumigatus.</title>
        <authorList>
            <person name="Fedorova N.D."/>
            <person name="Khaldi N."/>
            <person name="Joardar V.S."/>
            <person name="Maiti R."/>
            <person name="Amedeo P."/>
            <person name="Anderson M.J."/>
            <person name="Crabtree J."/>
            <person name="Silva J.C."/>
            <person name="Badger J.H."/>
            <person name="Albarraq A."/>
            <person name="Angiuoli S."/>
            <person name="Bussey H."/>
            <person name="Bowyer P."/>
            <person name="Cotty P.J."/>
            <person name="Dyer P.S."/>
            <person name="Egan A."/>
            <person name="Galens K."/>
            <person name="Fraser-Liggett C.M."/>
            <person name="Haas B.J."/>
            <person name="Inman J.M."/>
            <person name="Kent R."/>
            <person name="Lemieux S."/>
            <person name="Malavazi I."/>
            <person name="Orvis J."/>
            <person name="Roemer T."/>
            <person name="Ronning C.M."/>
            <person name="Sundaram J.P."/>
            <person name="Sutton G."/>
            <person name="Turner G."/>
            <person name="Venter J.C."/>
            <person name="White O.R."/>
            <person name="Whitty B.R."/>
            <person name="Youngman P."/>
            <person name="Wolfe K.H."/>
            <person name="Goldman G.H."/>
            <person name="Wortman J.R."/>
            <person name="Jiang B."/>
            <person name="Denning D.W."/>
            <person name="Nierman W.C."/>
        </authorList>
    </citation>
    <scope>NUCLEOTIDE SEQUENCE [LARGE SCALE GENOMIC DNA]</scope>
    <source>
        <strain evidence="2">ATCC 1007 / CBS 513.65 / DSM 816 / NCTC 3887 / NRRL 1</strain>
    </source>
</reference>
<dbReference type="OMA" id="WEMDSTH"/>
<dbReference type="HOGENOM" id="CLU_088979_1_0_1"/>
<proteinExistence type="predicted"/>